<name>A0A9P5PKQ5_9AGAR</name>
<sequence length="173" mass="20036">MNLDVEDPPVATRAGIWVYEDGGIVDASKRASRELFMCSCLRTDPNSDPDKPENYQFPSRLNAYEYLDKTPIPDGLGDDIPTEEDREAIFRARIAGFNDGRREARRMLVLGRSKISRVEPSPLEKRIDDWREGTTTEKRFHEEDEEGEDENGDWDMLPSYDSEDGHRKKRQRI</sequence>
<evidence type="ECO:0000256" key="1">
    <source>
        <dbReference type="SAM" id="MobiDB-lite"/>
    </source>
</evidence>
<proteinExistence type="predicted"/>
<protein>
    <submittedName>
        <fullName evidence="2">Uncharacterized protein</fullName>
    </submittedName>
</protein>
<evidence type="ECO:0000313" key="3">
    <source>
        <dbReference type="Proteomes" id="UP000772434"/>
    </source>
</evidence>
<evidence type="ECO:0000313" key="2">
    <source>
        <dbReference type="EMBL" id="KAF9065034.1"/>
    </source>
</evidence>
<dbReference type="AlphaFoldDB" id="A0A9P5PKQ5"/>
<comment type="caution">
    <text evidence="2">The sequence shown here is derived from an EMBL/GenBank/DDBJ whole genome shotgun (WGS) entry which is preliminary data.</text>
</comment>
<gene>
    <name evidence="2" type="ORF">BDP27DRAFT_1332604</name>
</gene>
<feature type="region of interest" description="Disordered" evidence="1">
    <location>
        <begin position="121"/>
        <end position="173"/>
    </location>
</feature>
<dbReference type="Proteomes" id="UP000772434">
    <property type="component" value="Unassembled WGS sequence"/>
</dbReference>
<reference evidence="2" key="1">
    <citation type="submission" date="2020-11" db="EMBL/GenBank/DDBJ databases">
        <authorList>
            <consortium name="DOE Joint Genome Institute"/>
            <person name="Ahrendt S."/>
            <person name="Riley R."/>
            <person name="Andreopoulos W."/>
            <person name="Labutti K."/>
            <person name="Pangilinan J."/>
            <person name="Ruiz-Duenas F.J."/>
            <person name="Barrasa J.M."/>
            <person name="Sanchez-Garcia M."/>
            <person name="Camarero S."/>
            <person name="Miyauchi S."/>
            <person name="Serrano A."/>
            <person name="Linde D."/>
            <person name="Babiker R."/>
            <person name="Drula E."/>
            <person name="Ayuso-Fernandez I."/>
            <person name="Pacheco R."/>
            <person name="Padilla G."/>
            <person name="Ferreira P."/>
            <person name="Barriuso J."/>
            <person name="Kellner H."/>
            <person name="Castanera R."/>
            <person name="Alfaro M."/>
            <person name="Ramirez L."/>
            <person name="Pisabarro A.G."/>
            <person name="Kuo A."/>
            <person name="Tritt A."/>
            <person name="Lipzen A."/>
            <person name="He G."/>
            <person name="Yan M."/>
            <person name="Ng V."/>
            <person name="Cullen D."/>
            <person name="Martin F."/>
            <person name="Rosso M.-N."/>
            <person name="Henrissat B."/>
            <person name="Hibbett D."/>
            <person name="Martinez A.T."/>
            <person name="Grigoriev I.V."/>
        </authorList>
    </citation>
    <scope>NUCLEOTIDE SEQUENCE</scope>
    <source>
        <strain evidence="2">AH 40177</strain>
    </source>
</reference>
<accession>A0A9P5PKQ5</accession>
<organism evidence="2 3">
    <name type="scientific">Rhodocollybia butyracea</name>
    <dbReference type="NCBI Taxonomy" id="206335"/>
    <lineage>
        <taxon>Eukaryota</taxon>
        <taxon>Fungi</taxon>
        <taxon>Dikarya</taxon>
        <taxon>Basidiomycota</taxon>
        <taxon>Agaricomycotina</taxon>
        <taxon>Agaricomycetes</taxon>
        <taxon>Agaricomycetidae</taxon>
        <taxon>Agaricales</taxon>
        <taxon>Marasmiineae</taxon>
        <taxon>Omphalotaceae</taxon>
        <taxon>Rhodocollybia</taxon>
    </lineage>
</organism>
<keyword evidence="3" id="KW-1185">Reference proteome</keyword>
<feature type="compositionally biased region" description="Acidic residues" evidence="1">
    <location>
        <begin position="143"/>
        <end position="153"/>
    </location>
</feature>
<feature type="compositionally biased region" description="Basic and acidic residues" evidence="1">
    <location>
        <begin position="122"/>
        <end position="142"/>
    </location>
</feature>
<dbReference type="EMBL" id="JADNRY010000110">
    <property type="protein sequence ID" value="KAF9065034.1"/>
    <property type="molecule type" value="Genomic_DNA"/>
</dbReference>